<evidence type="ECO:0000256" key="1">
    <source>
        <dbReference type="SAM" id="MobiDB-lite"/>
    </source>
</evidence>
<sequence>MSATDGGRARARQESGGAERGHGSKYTCAS</sequence>
<evidence type="ECO:0000313" key="2">
    <source>
        <dbReference type="EMBL" id="JAD24145.1"/>
    </source>
</evidence>
<proteinExistence type="predicted"/>
<accession>A0A0A8YFX1</accession>
<feature type="region of interest" description="Disordered" evidence="1">
    <location>
        <begin position="1"/>
        <end position="30"/>
    </location>
</feature>
<reference evidence="2" key="2">
    <citation type="journal article" date="2015" name="Data Brief">
        <title>Shoot transcriptome of the giant reed, Arundo donax.</title>
        <authorList>
            <person name="Barrero R.A."/>
            <person name="Guerrero F.D."/>
            <person name="Moolhuijzen P."/>
            <person name="Goolsby J.A."/>
            <person name="Tidwell J."/>
            <person name="Bellgard S.E."/>
            <person name="Bellgard M.I."/>
        </authorList>
    </citation>
    <scope>NUCLEOTIDE SEQUENCE</scope>
    <source>
        <tissue evidence="2">Shoot tissue taken approximately 20 cm above the soil surface</tissue>
    </source>
</reference>
<dbReference type="AlphaFoldDB" id="A0A0A8YFX1"/>
<feature type="compositionally biased region" description="Basic and acidic residues" evidence="1">
    <location>
        <begin position="7"/>
        <end position="22"/>
    </location>
</feature>
<dbReference type="EMBL" id="GBRH01273750">
    <property type="protein sequence ID" value="JAD24145.1"/>
    <property type="molecule type" value="Transcribed_RNA"/>
</dbReference>
<organism evidence="2">
    <name type="scientific">Arundo donax</name>
    <name type="common">Giant reed</name>
    <name type="synonym">Donax arundinaceus</name>
    <dbReference type="NCBI Taxonomy" id="35708"/>
    <lineage>
        <taxon>Eukaryota</taxon>
        <taxon>Viridiplantae</taxon>
        <taxon>Streptophyta</taxon>
        <taxon>Embryophyta</taxon>
        <taxon>Tracheophyta</taxon>
        <taxon>Spermatophyta</taxon>
        <taxon>Magnoliopsida</taxon>
        <taxon>Liliopsida</taxon>
        <taxon>Poales</taxon>
        <taxon>Poaceae</taxon>
        <taxon>PACMAD clade</taxon>
        <taxon>Arundinoideae</taxon>
        <taxon>Arundineae</taxon>
        <taxon>Arundo</taxon>
    </lineage>
</organism>
<reference evidence="2" key="1">
    <citation type="submission" date="2014-09" db="EMBL/GenBank/DDBJ databases">
        <authorList>
            <person name="Magalhaes I.L.F."/>
            <person name="Oliveira U."/>
            <person name="Santos F.R."/>
            <person name="Vidigal T.H.D.A."/>
            <person name="Brescovit A.D."/>
            <person name="Santos A.J."/>
        </authorList>
    </citation>
    <scope>NUCLEOTIDE SEQUENCE</scope>
    <source>
        <tissue evidence="2">Shoot tissue taken approximately 20 cm above the soil surface</tissue>
    </source>
</reference>
<name>A0A0A8YFX1_ARUDO</name>
<protein>
    <submittedName>
        <fullName evidence="2">Uncharacterized protein</fullName>
    </submittedName>
</protein>